<geneLocation type="plasmid" evidence="1 2">
    <name>unnamed</name>
</geneLocation>
<dbReference type="InterPro" id="IPR046214">
    <property type="entry name" value="DUF6247"/>
</dbReference>
<protein>
    <submittedName>
        <fullName evidence="1">Uncharacterized protein</fullName>
    </submittedName>
</protein>
<evidence type="ECO:0000313" key="1">
    <source>
        <dbReference type="EMBL" id="UQX13643.1"/>
    </source>
</evidence>
<dbReference type="Pfam" id="PF19760">
    <property type="entry name" value="DUF6247"/>
    <property type="match status" value="1"/>
</dbReference>
<sequence>MAEADDDFDLARVVAVLTKWWGRAHLRMQPPTADERAAVARVAAGDDTGLHTRASAGHWVEL</sequence>
<keyword evidence="2" id="KW-1185">Reference proteome</keyword>
<name>A0ABY4QTC1_9MYCO</name>
<proteinExistence type="predicted"/>
<reference evidence="1" key="1">
    <citation type="submission" date="2022-05" db="EMBL/GenBank/DDBJ databases">
        <title>A methanotrophic Mycobacterium dominates a cave microbial ecosystem.</title>
        <authorList>
            <person name="Van Spanning R.J.M."/>
            <person name="Guan Q."/>
            <person name="Melkonian C."/>
            <person name="Gallant J."/>
            <person name="Polerecky L."/>
            <person name="Flot J.-F."/>
            <person name="Brandt B.W."/>
            <person name="Braster M."/>
            <person name="Iturbe Espinoza P."/>
            <person name="Aerts J."/>
            <person name="Meima-Franke M."/>
            <person name="Piersma S.R."/>
            <person name="Bunduc C."/>
            <person name="Ummels R."/>
            <person name="Pain A."/>
            <person name="Fleming E.J."/>
            <person name="van der Wel N."/>
            <person name="Gherman V.D."/>
            <person name="Sarbu S.M."/>
            <person name="Bodelier P.L.E."/>
            <person name="Bitter W."/>
        </authorList>
    </citation>
    <scope>NUCLEOTIDE SEQUENCE</scope>
    <source>
        <strain evidence="1">Sulfur Cave</strain>
        <plasmid evidence="1">unnamed</plasmid>
    </source>
</reference>
<organism evidence="1 2">
    <name type="scientific">Candidatus Mycobacterium methanotrophicum</name>
    <dbReference type="NCBI Taxonomy" id="2943498"/>
    <lineage>
        <taxon>Bacteria</taxon>
        <taxon>Bacillati</taxon>
        <taxon>Actinomycetota</taxon>
        <taxon>Actinomycetes</taxon>
        <taxon>Mycobacteriales</taxon>
        <taxon>Mycobacteriaceae</taxon>
        <taxon>Mycobacterium</taxon>
    </lineage>
</organism>
<dbReference type="EMBL" id="CP097321">
    <property type="protein sequence ID" value="UQX13643.1"/>
    <property type="molecule type" value="Genomic_DNA"/>
</dbReference>
<evidence type="ECO:0000313" key="2">
    <source>
        <dbReference type="Proteomes" id="UP001056610"/>
    </source>
</evidence>
<gene>
    <name evidence="1" type="ORF">M5I08_25055</name>
</gene>
<keyword evidence="1" id="KW-0614">Plasmid</keyword>
<accession>A0ABY4QTC1</accession>
<dbReference type="Proteomes" id="UP001056610">
    <property type="component" value="Plasmid unnamed"/>
</dbReference>